<feature type="transmembrane region" description="Helical" evidence="1">
    <location>
        <begin position="123"/>
        <end position="149"/>
    </location>
</feature>
<dbReference type="InterPro" id="IPR052413">
    <property type="entry name" value="SUR7_domain"/>
</dbReference>
<dbReference type="PANTHER" id="PTHR28019">
    <property type="entry name" value="CELL MEMBRANE PROTEIN YLR413W-RELATED"/>
    <property type="match status" value="1"/>
</dbReference>
<keyword evidence="1" id="KW-1133">Transmembrane helix</keyword>
<comment type="caution">
    <text evidence="2">The sequence shown here is derived from an EMBL/GenBank/DDBJ whole genome shotgun (WGS) entry which is preliminary data.</text>
</comment>
<dbReference type="PANTHER" id="PTHR28019:SF2">
    <property type="entry name" value="CELL MEMBRANE PROTEIN YLR413W-RELATED"/>
    <property type="match status" value="1"/>
</dbReference>
<proteinExistence type="predicted"/>
<dbReference type="OrthoDB" id="3349852at2759"/>
<dbReference type="Proteomes" id="UP000029665">
    <property type="component" value="Unassembled WGS sequence"/>
</dbReference>
<accession>A0A060SD71</accession>
<dbReference type="Pfam" id="PF06687">
    <property type="entry name" value="SUR7"/>
    <property type="match status" value="1"/>
</dbReference>
<evidence type="ECO:0000313" key="3">
    <source>
        <dbReference type="Proteomes" id="UP000029665"/>
    </source>
</evidence>
<keyword evidence="1" id="KW-0472">Membrane</keyword>
<dbReference type="AlphaFoldDB" id="A0A060SD71"/>
<dbReference type="HOGENOM" id="CLU_094315_0_0_1"/>
<name>A0A060SD71_PYCCI</name>
<feature type="transmembrane region" description="Helical" evidence="1">
    <location>
        <begin position="98"/>
        <end position="116"/>
    </location>
</feature>
<dbReference type="OMA" id="MISCCTY"/>
<dbReference type="GO" id="GO:0051285">
    <property type="term" value="C:cell cortex of cell tip"/>
    <property type="evidence" value="ECO:0007669"/>
    <property type="project" value="TreeGrafter"/>
</dbReference>
<gene>
    <name evidence="2" type="ORF">BN946_scf184942.g34</name>
</gene>
<keyword evidence="1" id="KW-0812">Transmembrane</keyword>
<feature type="transmembrane region" description="Helical" evidence="1">
    <location>
        <begin position="179"/>
        <end position="199"/>
    </location>
</feature>
<dbReference type="STRING" id="5643.A0A060SD71"/>
<protein>
    <submittedName>
        <fullName evidence="2">Uncharacterized protein</fullName>
    </submittedName>
</protein>
<sequence>MALAVALGDPISGLYATNATAPLGQQQGLRDTYKFGLYSYCGYVNGTGVCSNTTAASRFQPFTALTSDMLTNYTGFTTALITQGTFIDSSYLGNFTNGAYYLIIIGSVATALALFTGLLKHTVLFFLSTTFAVIGSLALLIGATIWTVIIKKAESINDFVVGHPDELVPLGINVSTGDGIFLLWAAWACLLVSILPYMISCCTYRG</sequence>
<reference evidence="2" key="1">
    <citation type="submission" date="2014-01" db="EMBL/GenBank/DDBJ databases">
        <title>The genome of the white-rot fungus Pycnoporus cinnabarinus: a basidiomycete model with a versatile arsenal for lignocellulosic biomass breakdown.</title>
        <authorList>
            <person name="Levasseur A."/>
            <person name="Lomascolo A."/>
            <person name="Ruiz-Duenas F.J."/>
            <person name="Uzan E."/>
            <person name="Piumi F."/>
            <person name="Kues U."/>
            <person name="Ram A.F.J."/>
            <person name="Murat C."/>
            <person name="Haon M."/>
            <person name="Benoit I."/>
            <person name="Arfi Y."/>
            <person name="Chevret D."/>
            <person name="Drula E."/>
            <person name="Kwon M.J."/>
            <person name="Gouret P."/>
            <person name="Lesage-Meessen L."/>
            <person name="Lombard V."/>
            <person name="Mariette J."/>
            <person name="Noirot C."/>
            <person name="Park J."/>
            <person name="Patyshakuliyeva A."/>
            <person name="Wieneger R.A.B."/>
            <person name="Wosten H.A.B."/>
            <person name="Martin F."/>
            <person name="Coutinho P.M."/>
            <person name="de Vries R."/>
            <person name="Martinez A.T."/>
            <person name="Klopp C."/>
            <person name="Pontarotti P."/>
            <person name="Henrissat B."/>
            <person name="Record E."/>
        </authorList>
    </citation>
    <scope>NUCLEOTIDE SEQUENCE [LARGE SCALE GENOMIC DNA]</scope>
    <source>
        <strain evidence="2">BRFM137</strain>
    </source>
</reference>
<dbReference type="GO" id="GO:0031505">
    <property type="term" value="P:fungal-type cell wall organization"/>
    <property type="evidence" value="ECO:0007669"/>
    <property type="project" value="TreeGrafter"/>
</dbReference>
<dbReference type="InterPro" id="IPR009571">
    <property type="entry name" value="SUR7/Rim9-like_fungi"/>
</dbReference>
<evidence type="ECO:0000256" key="1">
    <source>
        <dbReference type="SAM" id="Phobius"/>
    </source>
</evidence>
<dbReference type="GO" id="GO:0005886">
    <property type="term" value="C:plasma membrane"/>
    <property type="evidence" value="ECO:0007669"/>
    <property type="project" value="InterPro"/>
</dbReference>
<evidence type="ECO:0000313" key="2">
    <source>
        <dbReference type="EMBL" id="CDO70234.1"/>
    </source>
</evidence>
<dbReference type="EMBL" id="CCBP010000073">
    <property type="protein sequence ID" value="CDO70234.1"/>
    <property type="molecule type" value="Genomic_DNA"/>
</dbReference>
<organism evidence="2 3">
    <name type="scientific">Pycnoporus cinnabarinus</name>
    <name type="common">Cinnabar-red polypore</name>
    <name type="synonym">Trametes cinnabarina</name>
    <dbReference type="NCBI Taxonomy" id="5643"/>
    <lineage>
        <taxon>Eukaryota</taxon>
        <taxon>Fungi</taxon>
        <taxon>Dikarya</taxon>
        <taxon>Basidiomycota</taxon>
        <taxon>Agaricomycotina</taxon>
        <taxon>Agaricomycetes</taxon>
        <taxon>Polyporales</taxon>
        <taxon>Polyporaceae</taxon>
        <taxon>Trametes</taxon>
    </lineage>
</organism>
<keyword evidence="3" id="KW-1185">Reference proteome</keyword>